<proteinExistence type="inferred from homology"/>
<protein>
    <submittedName>
        <fullName evidence="9">Hydrogenase</fullName>
    </submittedName>
</protein>
<feature type="domain" description="4Fe-4S ferredoxin-type" evidence="8">
    <location>
        <begin position="29"/>
        <end position="59"/>
    </location>
</feature>
<keyword evidence="5" id="KW-0479">Metal-binding</keyword>
<dbReference type="InterPro" id="IPR017896">
    <property type="entry name" value="4Fe4S_Fe-S-bd"/>
</dbReference>
<dbReference type="Pfam" id="PF01058">
    <property type="entry name" value="Oxidored_q6"/>
    <property type="match status" value="1"/>
</dbReference>
<dbReference type="SUPFAM" id="SSF56770">
    <property type="entry name" value="HydA/Nqo6-like"/>
    <property type="match status" value="1"/>
</dbReference>
<dbReference type="SUPFAM" id="SSF54862">
    <property type="entry name" value="4Fe-4S ferredoxins"/>
    <property type="match status" value="1"/>
</dbReference>
<dbReference type="InterPro" id="IPR006137">
    <property type="entry name" value="NADH_UbQ_OxRdtase-like_20kDa"/>
</dbReference>
<dbReference type="Gene3D" id="3.30.70.20">
    <property type="match status" value="1"/>
</dbReference>
<evidence type="ECO:0000256" key="1">
    <source>
        <dbReference type="ARBA" id="ARBA00001966"/>
    </source>
</evidence>
<dbReference type="PROSITE" id="PS51379">
    <property type="entry name" value="4FE4S_FER_2"/>
    <property type="match status" value="2"/>
</dbReference>
<dbReference type="Proteomes" id="UP001162891">
    <property type="component" value="Chromosome"/>
</dbReference>
<evidence type="ECO:0000313" key="9">
    <source>
        <dbReference type="EMBL" id="BDG02559.1"/>
    </source>
</evidence>
<feature type="domain" description="4Fe-4S ferredoxin-type" evidence="8">
    <location>
        <begin position="60"/>
        <end position="86"/>
    </location>
</feature>
<dbReference type="PANTHER" id="PTHR42989">
    <property type="entry name" value="HYDROGENASE-4 COMPONENT I"/>
    <property type="match status" value="1"/>
</dbReference>
<comment type="cofactor">
    <cofactor evidence="1">
        <name>[4Fe-4S] cluster</name>
        <dbReference type="ChEBI" id="CHEBI:49883"/>
    </cofactor>
</comment>
<dbReference type="InterPro" id="IPR052375">
    <property type="entry name" value="Complex_I_20kDa-like"/>
</dbReference>
<dbReference type="RefSeq" id="WP_248360250.1">
    <property type="nucleotide sequence ID" value="NZ_AP025591.1"/>
</dbReference>
<dbReference type="EMBL" id="AP025591">
    <property type="protein sequence ID" value="BDG02559.1"/>
    <property type="molecule type" value="Genomic_DNA"/>
</dbReference>
<sequence>MLSALRVRISQGRQYIPDVRRVTLKGFRGLPVLGAEACADGCRACLDVCPAAALSVAPLRLDLGRCLLCGECGVACPQEKIAFTVEHRIAASARDAIVLGEGPAAPPAVAVSEALARAFGRSLKLRQVSAGGCNGCELELNALSNVNFDLGRYGIEFVASPRHADGLVLSGPVTANMAQALELAWDGMPDPKFVIACGACAISGGPYADSAVLDRCFLGRFAPSLYVPGCPPHPLTFVNGILDLLGIDVPAAPRR</sequence>
<keyword evidence="10" id="KW-1185">Reference proteome</keyword>
<organism evidence="9 10">
    <name type="scientific">Anaeromyxobacter oryzae</name>
    <dbReference type="NCBI Taxonomy" id="2918170"/>
    <lineage>
        <taxon>Bacteria</taxon>
        <taxon>Pseudomonadati</taxon>
        <taxon>Myxococcota</taxon>
        <taxon>Myxococcia</taxon>
        <taxon>Myxococcales</taxon>
        <taxon>Cystobacterineae</taxon>
        <taxon>Anaeromyxobacteraceae</taxon>
        <taxon>Anaeromyxobacter</taxon>
    </lineage>
</organism>
<name>A0ABN6MNF3_9BACT</name>
<dbReference type="PROSITE" id="PS00198">
    <property type="entry name" value="4FE4S_FER_1"/>
    <property type="match status" value="1"/>
</dbReference>
<keyword evidence="7" id="KW-0411">Iron-sulfur</keyword>
<evidence type="ECO:0000256" key="3">
    <source>
        <dbReference type="ARBA" id="ARBA00010870"/>
    </source>
</evidence>
<keyword evidence="4" id="KW-0004">4Fe-4S</keyword>
<evidence type="ECO:0000256" key="4">
    <source>
        <dbReference type="ARBA" id="ARBA00022485"/>
    </source>
</evidence>
<reference evidence="10" key="1">
    <citation type="journal article" date="2022" name="Int. J. Syst. Evol. Microbiol.">
        <title>Anaeromyxobacter oryzae sp. nov., Anaeromyxobacter diazotrophicus sp. nov. and Anaeromyxobacter paludicola sp. nov., isolated from paddy soils.</title>
        <authorList>
            <person name="Itoh H."/>
            <person name="Xu Z."/>
            <person name="Mise K."/>
            <person name="Masuda Y."/>
            <person name="Ushijima N."/>
            <person name="Hayakawa C."/>
            <person name="Shiratori Y."/>
            <person name="Senoo K."/>
        </authorList>
    </citation>
    <scope>NUCLEOTIDE SEQUENCE [LARGE SCALE GENOMIC DNA]</scope>
    <source>
        <strain evidence="10">Red232</strain>
    </source>
</reference>
<comment type="similarity">
    <text evidence="2">Belongs to the complex I 20 kDa subunit family.</text>
</comment>
<evidence type="ECO:0000256" key="6">
    <source>
        <dbReference type="ARBA" id="ARBA00023004"/>
    </source>
</evidence>
<evidence type="ECO:0000256" key="5">
    <source>
        <dbReference type="ARBA" id="ARBA00022723"/>
    </source>
</evidence>
<dbReference type="InterPro" id="IPR017900">
    <property type="entry name" value="4Fe4S_Fe_S_CS"/>
</dbReference>
<evidence type="ECO:0000313" key="10">
    <source>
        <dbReference type="Proteomes" id="UP001162891"/>
    </source>
</evidence>
<dbReference type="PANTHER" id="PTHR42989:SF1">
    <property type="entry name" value="FORMATE HYDROGENLYASE SUBUNIT 7-RELATED"/>
    <property type="match status" value="1"/>
</dbReference>
<keyword evidence="6" id="KW-0408">Iron</keyword>
<evidence type="ECO:0000259" key="8">
    <source>
        <dbReference type="PROSITE" id="PS51379"/>
    </source>
</evidence>
<dbReference type="Gene3D" id="3.40.50.12280">
    <property type="match status" value="1"/>
</dbReference>
<gene>
    <name evidence="9" type="primary">ehrS_1</name>
    <name evidence="9" type="ORF">AMOR_15550</name>
</gene>
<evidence type="ECO:0000256" key="7">
    <source>
        <dbReference type="ARBA" id="ARBA00023014"/>
    </source>
</evidence>
<comment type="similarity">
    <text evidence="3">Belongs to the FrhG family.</text>
</comment>
<evidence type="ECO:0000256" key="2">
    <source>
        <dbReference type="ARBA" id="ARBA00009173"/>
    </source>
</evidence>
<accession>A0ABN6MNF3</accession>